<dbReference type="SMART" id="SM00873">
    <property type="entry name" value="B3_4"/>
    <property type="match status" value="1"/>
</dbReference>
<evidence type="ECO:0000313" key="3">
    <source>
        <dbReference type="Proteomes" id="UP000509448"/>
    </source>
</evidence>
<dbReference type="InterPro" id="IPR005146">
    <property type="entry name" value="B3/B4_tRNA-bd"/>
</dbReference>
<dbReference type="KEGG" id="ccai:NAS2_0529"/>
<organism evidence="2 3">
    <name type="scientific">Conexivisphaera calida</name>
    <dbReference type="NCBI Taxonomy" id="1874277"/>
    <lineage>
        <taxon>Archaea</taxon>
        <taxon>Nitrososphaerota</taxon>
        <taxon>Conexivisphaeria</taxon>
        <taxon>Conexivisphaerales</taxon>
        <taxon>Conexivisphaeraceae</taxon>
        <taxon>Conexivisphaera</taxon>
    </lineage>
</organism>
<sequence>MDLEISGDVSSRFPGLRVRLLEIRGVRADPANEGLEHFKEEVYGRIRSAHSMETIRDDPVFRAYRDFYWSLGIDPTKTRPASEALVRRIVAGKGLPRINTLVDSYNLASAMSGIPLAAFDSDMLAGDALRMRFSRPGEEFLGIGMDSPRELTGREIVVEDGAGLVAIYPYRDADRTKVTGSTRNVLIMICGAPGIPDAALEEAKALARRIISDYSM</sequence>
<dbReference type="PANTHER" id="PTHR39209">
    <property type="match status" value="1"/>
</dbReference>
<dbReference type="InterPro" id="IPR020825">
    <property type="entry name" value="Phe-tRNA_synthase-like_B3/B4"/>
</dbReference>
<feature type="domain" description="B3/B4 tRNA-binding" evidence="1">
    <location>
        <begin position="63"/>
        <end position="216"/>
    </location>
</feature>
<evidence type="ECO:0000313" key="2">
    <source>
        <dbReference type="EMBL" id="BBE41918.1"/>
    </source>
</evidence>
<dbReference type="RefSeq" id="WP_174448208.1">
    <property type="nucleotide sequence ID" value="NZ_AP018732.1"/>
</dbReference>
<name>A0A4P2VL82_9ARCH</name>
<evidence type="ECO:0000259" key="1">
    <source>
        <dbReference type="SMART" id="SM00873"/>
    </source>
</evidence>
<keyword evidence="3" id="KW-1185">Reference proteome</keyword>
<dbReference type="SUPFAM" id="SSF56037">
    <property type="entry name" value="PheT/TilS domain"/>
    <property type="match status" value="1"/>
</dbReference>
<dbReference type="AlphaFoldDB" id="A0A4P2VL82"/>
<protein>
    <recommendedName>
        <fullName evidence="1">B3/B4 tRNA-binding domain-containing protein</fullName>
    </recommendedName>
</protein>
<dbReference type="EMBL" id="AP018732">
    <property type="protein sequence ID" value="BBE41918.1"/>
    <property type="molecule type" value="Genomic_DNA"/>
</dbReference>
<dbReference type="Proteomes" id="UP000509448">
    <property type="component" value="Chromosome"/>
</dbReference>
<accession>A0A4P2VL82</accession>
<dbReference type="GeneID" id="55584347"/>
<dbReference type="OrthoDB" id="35982at2157"/>
<dbReference type="GO" id="GO:0003723">
    <property type="term" value="F:RNA binding"/>
    <property type="evidence" value="ECO:0007669"/>
    <property type="project" value="InterPro"/>
</dbReference>
<dbReference type="Pfam" id="PF03483">
    <property type="entry name" value="B3_4"/>
    <property type="match status" value="1"/>
</dbReference>
<dbReference type="Gene3D" id="3.50.40.10">
    <property type="entry name" value="Phenylalanyl-trna Synthetase, Chain B, domain 3"/>
    <property type="match status" value="1"/>
</dbReference>
<dbReference type="GO" id="GO:0004826">
    <property type="term" value="F:phenylalanine-tRNA ligase activity"/>
    <property type="evidence" value="ECO:0007669"/>
    <property type="project" value="InterPro"/>
</dbReference>
<reference evidence="2 3" key="1">
    <citation type="journal article" date="2019" name="ISME J.">
        <title>Isolation and characterization of a thermophilic sulfur- and iron-reducing thaumarchaeote from a terrestrial acidic hot spring.</title>
        <authorList>
            <person name="Kato S."/>
            <person name="Itoh T."/>
            <person name="Yuki M."/>
            <person name="Nagamori M."/>
            <person name="Ohnishi M."/>
            <person name="Uematsu K."/>
            <person name="Suzuki K."/>
            <person name="Takashina T."/>
            <person name="Ohkuma M."/>
        </authorList>
    </citation>
    <scope>NUCLEOTIDE SEQUENCE [LARGE SCALE GENOMIC DNA]</scope>
    <source>
        <strain evidence="2 3">NAS-02</strain>
    </source>
</reference>
<proteinExistence type="predicted"/>
<gene>
    <name evidence="2" type="ORF">NAS2_0529</name>
</gene>
<dbReference type="PANTHER" id="PTHR39209:SF2">
    <property type="entry name" value="CYTOPLASMIC PROTEIN"/>
    <property type="match status" value="1"/>
</dbReference>